<dbReference type="SUPFAM" id="SSF46689">
    <property type="entry name" value="Homeodomain-like"/>
    <property type="match status" value="1"/>
</dbReference>
<dbReference type="EMBL" id="CP120372">
    <property type="protein sequence ID" value="WEX85491.1"/>
    <property type="molecule type" value="Genomic_DNA"/>
</dbReference>
<reference evidence="2 3" key="1">
    <citation type="submission" date="2023-03" db="EMBL/GenBank/DDBJ databases">
        <authorList>
            <person name="Kaur S."/>
            <person name="Espinosa-Saiz D."/>
            <person name="Velazquez E."/>
            <person name="Menendez E."/>
            <person name="diCenzo G.C."/>
        </authorList>
    </citation>
    <scope>NUCLEOTIDE SEQUENCE [LARGE SCALE GENOMIC DNA]</scope>
    <source>
        <strain evidence="2 3">LMG 27395</strain>
        <plasmid evidence="2 3">unnamed</plasmid>
    </source>
</reference>
<protein>
    <submittedName>
        <fullName evidence="2">Transposase</fullName>
    </submittedName>
</protein>
<geneLocation type="plasmid" evidence="2 3">
    <name>unnamed</name>
</geneLocation>
<accession>A0ABY8D3P2</accession>
<dbReference type="InterPro" id="IPR002514">
    <property type="entry name" value="Transposase_8"/>
</dbReference>
<organism evidence="2 3">
    <name type="scientific">Sinorhizobium numidicum</name>
    <dbReference type="NCBI Taxonomy" id="680248"/>
    <lineage>
        <taxon>Bacteria</taxon>
        <taxon>Pseudomonadati</taxon>
        <taxon>Pseudomonadota</taxon>
        <taxon>Alphaproteobacteria</taxon>
        <taxon>Hyphomicrobiales</taxon>
        <taxon>Rhizobiaceae</taxon>
        <taxon>Sinorhizobium/Ensifer group</taxon>
        <taxon>Sinorhizobium</taxon>
    </lineage>
</organism>
<evidence type="ECO:0000313" key="3">
    <source>
        <dbReference type="Proteomes" id="UP001235547"/>
    </source>
</evidence>
<keyword evidence="3" id="KW-1185">Reference proteome</keyword>
<gene>
    <name evidence="2" type="ORF">PYH38_005877</name>
</gene>
<evidence type="ECO:0000313" key="2">
    <source>
        <dbReference type="EMBL" id="WEX85491.1"/>
    </source>
</evidence>
<dbReference type="Proteomes" id="UP001235547">
    <property type="component" value="Plasmid unnamed"/>
</dbReference>
<dbReference type="RefSeq" id="WP_280736404.1">
    <property type="nucleotide sequence ID" value="NZ_CP120369.1"/>
</dbReference>
<evidence type="ECO:0000256" key="1">
    <source>
        <dbReference type="SAM" id="MobiDB-lite"/>
    </source>
</evidence>
<keyword evidence="2" id="KW-0614">Plasmid</keyword>
<feature type="region of interest" description="Disordered" evidence="1">
    <location>
        <begin position="1"/>
        <end position="59"/>
    </location>
</feature>
<proteinExistence type="predicted"/>
<name>A0ABY8D3P2_9HYPH</name>
<dbReference type="Pfam" id="PF01527">
    <property type="entry name" value="HTH_Tnp_1"/>
    <property type="match status" value="1"/>
</dbReference>
<dbReference type="InterPro" id="IPR009057">
    <property type="entry name" value="Homeodomain-like_sf"/>
</dbReference>
<sequence length="149" mass="16819">MADESKAGPFATIKANAETKSPTAKKRRSPRLQKAAAEQVRDSKVTAAKPRRYSDQEKNDKLKLIETQVAERKSTLKDAIKSAGISEQTYYQWKRAAKPVDQKDDKTRPAGDELADLVQLEKENSRLRQLLADKLRAENAELRKRLGLD</sequence>